<dbReference type="Pfam" id="PF02541">
    <property type="entry name" value="Ppx-GppA"/>
    <property type="match status" value="1"/>
</dbReference>
<evidence type="ECO:0000313" key="2">
    <source>
        <dbReference type="EMBL" id="MFD1630197.1"/>
    </source>
</evidence>
<dbReference type="PANTHER" id="PTHR30005:SF0">
    <property type="entry name" value="RETROGRADE REGULATION PROTEIN 2"/>
    <property type="match status" value="1"/>
</dbReference>
<dbReference type="InterPro" id="IPR043129">
    <property type="entry name" value="ATPase_NBD"/>
</dbReference>
<reference evidence="3" key="1">
    <citation type="journal article" date="2019" name="Int. J. Syst. Evol. Microbiol.">
        <title>The Global Catalogue of Microorganisms (GCM) 10K type strain sequencing project: providing services to taxonomists for standard genome sequencing and annotation.</title>
        <authorList>
            <consortium name="The Broad Institute Genomics Platform"/>
            <consortium name="The Broad Institute Genome Sequencing Center for Infectious Disease"/>
            <person name="Wu L."/>
            <person name="Ma J."/>
        </authorList>
    </citation>
    <scope>NUCLEOTIDE SEQUENCE [LARGE SCALE GENOMIC DNA]</scope>
    <source>
        <strain evidence="3">CCUG 53762</strain>
    </source>
</reference>
<accession>A0ABW4IDY0</accession>
<dbReference type="EMBL" id="JBHUDG010000015">
    <property type="protein sequence ID" value="MFD1630197.1"/>
    <property type="molecule type" value="Genomic_DNA"/>
</dbReference>
<dbReference type="SUPFAM" id="SSF53067">
    <property type="entry name" value="Actin-like ATPase domain"/>
    <property type="match status" value="2"/>
</dbReference>
<evidence type="ECO:0000313" key="3">
    <source>
        <dbReference type="Proteomes" id="UP001597118"/>
    </source>
</evidence>
<dbReference type="InterPro" id="IPR050273">
    <property type="entry name" value="GppA/Ppx_hydrolase"/>
</dbReference>
<organism evidence="2 3">
    <name type="scientific">Pseudopedobacter beijingensis</name>
    <dbReference type="NCBI Taxonomy" id="1207056"/>
    <lineage>
        <taxon>Bacteria</taxon>
        <taxon>Pseudomonadati</taxon>
        <taxon>Bacteroidota</taxon>
        <taxon>Sphingobacteriia</taxon>
        <taxon>Sphingobacteriales</taxon>
        <taxon>Sphingobacteriaceae</taxon>
        <taxon>Pseudopedobacter</taxon>
    </lineage>
</organism>
<gene>
    <name evidence="2" type="ORF">ACFSAH_09930</name>
</gene>
<feature type="domain" description="Ppx/GppA phosphatase N-terminal" evidence="1">
    <location>
        <begin position="25"/>
        <end position="299"/>
    </location>
</feature>
<protein>
    <submittedName>
        <fullName evidence="2">Exopolyphosphatase</fullName>
    </submittedName>
</protein>
<dbReference type="Proteomes" id="UP001597118">
    <property type="component" value="Unassembled WGS sequence"/>
</dbReference>
<keyword evidence="3" id="KW-1185">Reference proteome</keyword>
<sequence>MKAVIDMGTNTFHLLIGEVNNNPKEVIFRKTIPVKLGEGGGISRGEIIPTAYHRGIEALQEFREIINNYPVNNIKATATAAIRDAQNGTNFIQDIFKLTQIKVDIIDGQEEALYIYRGALAANILSERTSLILDIGGGSTEFIIANNQEIFWKDSFRLGAARLLSDFYHSDPLKEMDLKSIENHLQNTLTPFFKAYNTFKPTELIGTAGAFDSYRDIILSAKEIDLNLINYNFDFTEFIHLIDKLICSTHQERLLINGLIPLRTDMILMSSVMVKSLLNSTQITNVSASAYSLKEGLLFYP</sequence>
<dbReference type="Gene3D" id="3.30.420.150">
    <property type="entry name" value="Exopolyphosphatase. Domain 2"/>
    <property type="match status" value="1"/>
</dbReference>
<name>A0ABW4IDY0_9SPHI</name>
<dbReference type="InterPro" id="IPR003695">
    <property type="entry name" value="Ppx_GppA_N"/>
</dbReference>
<dbReference type="Gene3D" id="3.30.420.40">
    <property type="match status" value="1"/>
</dbReference>
<evidence type="ECO:0000259" key="1">
    <source>
        <dbReference type="Pfam" id="PF02541"/>
    </source>
</evidence>
<proteinExistence type="predicted"/>
<dbReference type="RefSeq" id="WP_379662574.1">
    <property type="nucleotide sequence ID" value="NZ_JBHUDG010000015.1"/>
</dbReference>
<dbReference type="PANTHER" id="PTHR30005">
    <property type="entry name" value="EXOPOLYPHOSPHATASE"/>
    <property type="match status" value="1"/>
</dbReference>
<comment type="caution">
    <text evidence="2">The sequence shown here is derived from an EMBL/GenBank/DDBJ whole genome shotgun (WGS) entry which is preliminary data.</text>
</comment>